<evidence type="ECO:0000313" key="1">
    <source>
        <dbReference type="EMBL" id="KAI8433769.1"/>
    </source>
</evidence>
<organism evidence="1 2">
    <name type="scientific">Choristoneura fumiferana</name>
    <name type="common">Spruce budworm moth</name>
    <name type="synonym">Archips fumiferana</name>
    <dbReference type="NCBI Taxonomy" id="7141"/>
    <lineage>
        <taxon>Eukaryota</taxon>
        <taxon>Metazoa</taxon>
        <taxon>Ecdysozoa</taxon>
        <taxon>Arthropoda</taxon>
        <taxon>Hexapoda</taxon>
        <taxon>Insecta</taxon>
        <taxon>Pterygota</taxon>
        <taxon>Neoptera</taxon>
        <taxon>Endopterygota</taxon>
        <taxon>Lepidoptera</taxon>
        <taxon>Glossata</taxon>
        <taxon>Ditrysia</taxon>
        <taxon>Tortricoidea</taxon>
        <taxon>Tortricidae</taxon>
        <taxon>Tortricinae</taxon>
        <taxon>Choristoneura</taxon>
    </lineage>
</organism>
<name>A0ACC0KBG1_CHOFU</name>
<accession>A0ACC0KBG1</accession>
<dbReference type="Proteomes" id="UP001064048">
    <property type="component" value="Chromosome 29"/>
</dbReference>
<dbReference type="EMBL" id="CM046129">
    <property type="protein sequence ID" value="KAI8433769.1"/>
    <property type="molecule type" value="Genomic_DNA"/>
</dbReference>
<keyword evidence="2" id="KW-1185">Reference proteome</keyword>
<sequence>MEDYRTAMNLLSPGDYMAKIDIKESYLLGQPSPTQSAYTNCRDIIRQAWLKRAIPPASIEAFLGVCRRPRTFGSCWQVGRRQGICTGSVPHQRTASLPGYQRHSVRALAIAPYNLGLQSSGNVGTNERPLVYVKNDINNKGFSAHRATVFSFSLEMFKRITNSRLCQFKTVFLDRFGILPKNNNKLNEKH</sequence>
<comment type="caution">
    <text evidence="1">The sequence shown here is derived from an EMBL/GenBank/DDBJ whole genome shotgun (WGS) entry which is preliminary data.</text>
</comment>
<evidence type="ECO:0000313" key="2">
    <source>
        <dbReference type="Proteomes" id="UP001064048"/>
    </source>
</evidence>
<gene>
    <name evidence="1" type="ORF">MSG28_015744</name>
</gene>
<reference evidence="1 2" key="1">
    <citation type="journal article" date="2022" name="Genome Biol. Evol.">
        <title>The Spruce Budworm Genome: Reconstructing the Evolutionary History of Antifreeze Proteins.</title>
        <authorList>
            <person name="Beliveau C."/>
            <person name="Gagne P."/>
            <person name="Picq S."/>
            <person name="Vernygora O."/>
            <person name="Keeling C.I."/>
            <person name="Pinkney K."/>
            <person name="Doucet D."/>
            <person name="Wen F."/>
            <person name="Johnston J.S."/>
            <person name="Maaroufi H."/>
            <person name="Boyle B."/>
            <person name="Laroche J."/>
            <person name="Dewar K."/>
            <person name="Juretic N."/>
            <person name="Blackburn G."/>
            <person name="Nisole A."/>
            <person name="Brunet B."/>
            <person name="Brandao M."/>
            <person name="Lumley L."/>
            <person name="Duan J."/>
            <person name="Quan G."/>
            <person name="Lucarotti C.J."/>
            <person name="Roe A.D."/>
            <person name="Sperling F.A.H."/>
            <person name="Levesque R.C."/>
            <person name="Cusson M."/>
        </authorList>
    </citation>
    <scope>NUCLEOTIDE SEQUENCE [LARGE SCALE GENOMIC DNA]</scope>
    <source>
        <strain evidence="1">Glfc:IPQL:Cfum</strain>
    </source>
</reference>
<proteinExistence type="predicted"/>
<protein>
    <submittedName>
        <fullName evidence="1">Uncharacterized protein</fullName>
    </submittedName>
</protein>